<gene>
    <name evidence="2" type="ORF">AAW01_11855</name>
</gene>
<dbReference type="InterPro" id="IPR001466">
    <property type="entry name" value="Beta-lactam-related"/>
</dbReference>
<feature type="domain" description="Beta-lactamase-related" evidence="1">
    <location>
        <begin position="53"/>
        <end position="315"/>
    </location>
</feature>
<dbReference type="Proteomes" id="UP000053070">
    <property type="component" value="Unassembled WGS sequence"/>
</dbReference>
<evidence type="ECO:0000259" key="1">
    <source>
        <dbReference type="Pfam" id="PF00144"/>
    </source>
</evidence>
<sequence length="341" mass="37274">MNPVHVLGDEERVDEPPPFMSEAIAALGEDFPGEAMLYREGMNYWLRTAESCGDGHAQGNIWPWASVTKQVIATLVMQEVERGRVALDALAVSYLPFPASPDAGSPTVRQLLRHQSGLRNPDDTPDDANGIPDFYSTGDHGVDWCLADRGEAVAEGWTYNNCDYIVLGALLEAVTGQPLAGLVNARFREAGLPQMQLPARRPRGVRHYAPDFPIDISRFGASGALLGSLHDMIAFDRALLDGRLLSGESRELMWDSDPQMGYMALGQWVYELPLDGCDTPTRIVERRGDIGAYEVRNFIVPERDIALAMVVHDADFSFGEPWDTGGMSHSVLSAAVCGARA</sequence>
<accession>A0A0G9MNM3</accession>
<protein>
    <recommendedName>
        <fullName evidence="1">Beta-lactamase-related domain-containing protein</fullName>
    </recommendedName>
</protein>
<dbReference type="PANTHER" id="PTHR43283:SF7">
    <property type="entry name" value="BETA-LACTAMASE-RELATED DOMAIN-CONTAINING PROTEIN"/>
    <property type="match status" value="1"/>
</dbReference>
<dbReference type="Pfam" id="PF00144">
    <property type="entry name" value="Beta-lactamase"/>
    <property type="match status" value="1"/>
</dbReference>
<dbReference type="SUPFAM" id="SSF56601">
    <property type="entry name" value="beta-lactamase/transpeptidase-like"/>
    <property type="match status" value="1"/>
</dbReference>
<dbReference type="PATRIC" id="fig|502682.8.peg.2418"/>
<proteinExistence type="predicted"/>
<dbReference type="InterPro" id="IPR012338">
    <property type="entry name" value="Beta-lactam/transpept-like"/>
</dbReference>
<comment type="caution">
    <text evidence="2">The sequence shown here is derived from an EMBL/GenBank/DDBJ whole genome shotgun (WGS) entry which is preliminary data.</text>
</comment>
<dbReference type="STRING" id="502682.BMF35_a1366"/>
<dbReference type="Gene3D" id="3.40.710.10">
    <property type="entry name" value="DD-peptidase/beta-lactamase superfamily"/>
    <property type="match status" value="1"/>
</dbReference>
<dbReference type="AlphaFoldDB" id="A0A0G9MNM3"/>
<evidence type="ECO:0000313" key="2">
    <source>
        <dbReference type="EMBL" id="KLE32317.1"/>
    </source>
</evidence>
<reference evidence="2 3" key="1">
    <citation type="submission" date="2015-04" db="EMBL/GenBank/DDBJ databases">
        <title>The draft genome sequence of Erythrobacr gangjinensis K7-2.</title>
        <authorList>
            <person name="Zhuang L."/>
            <person name="Liu Y."/>
            <person name="Shao Z."/>
        </authorList>
    </citation>
    <scope>NUCLEOTIDE SEQUENCE [LARGE SCALE GENOMIC DNA]</scope>
    <source>
        <strain evidence="2 3">K7-2</strain>
    </source>
</reference>
<dbReference type="PANTHER" id="PTHR43283">
    <property type="entry name" value="BETA-LACTAMASE-RELATED"/>
    <property type="match status" value="1"/>
</dbReference>
<evidence type="ECO:0000313" key="3">
    <source>
        <dbReference type="Proteomes" id="UP000053070"/>
    </source>
</evidence>
<name>A0A0G9MNM3_9SPHN</name>
<dbReference type="EMBL" id="LBHC01000002">
    <property type="protein sequence ID" value="KLE32317.1"/>
    <property type="molecule type" value="Genomic_DNA"/>
</dbReference>
<keyword evidence="3" id="KW-1185">Reference proteome</keyword>
<dbReference type="InterPro" id="IPR050789">
    <property type="entry name" value="Diverse_Enzym_Activities"/>
</dbReference>
<organism evidence="2 3">
    <name type="scientific">Aurantiacibacter gangjinensis</name>
    <dbReference type="NCBI Taxonomy" id="502682"/>
    <lineage>
        <taxon>Bacteria</taxon>
        <taxon>Pseudomonadati</taxon>
        <taxon>Pseudomonadota</taxon>
        <taxon>Alphaproteobacteria</taxon>
        <taxon>Sphingomonadales</taxon>
        <taxon>Erythrobacteraceae</taxon>
        <taxon>Aurantiacibacter</taxon>
    </lineage>
</organism>